<keyword evidence="2" id="KW-1185">Reference proteome</keyword>
<dbReference type="Pfam" id="PF09778">
    <property type="entry name" value="Guanylate_cyc_2"/>
    <property type="match status" value="1"/>
</dbReference>
<dbReference type="EMBL" id="CAXKWB010023316">
    <property type="protein sequence ID" value="CAL4125013.1"/>
    <property type="molecule type" value="Genomic_DNA"/>
</dbReference>
<evidence type="ECO:0008006" key="3">
    <source>
        <dbReference type="Google" id="ProtNLM"/>
    </source>
</evidence>
<protein>
    <recommendedName>
        <fullName evidence="3">Protein GUCD1</fullName>
    </recommendedName>
</protein>
<dbReference type="AlphaFoldDB" id="A0AAV2RJP3"/>
<gene>
    <name evidence="1" type="ORF">MNOR_LOCUS24944</name>
</gene>
<comment type="caution">
    <text evidence="1">The sequence shown here is derived from an EMBL/GenBank/DDBJ whole genome shotgun (WGS) entry which is preliminary data.</text>
</comment>
<sequence>MNLGSSVFLEEFREHIYECERVINDRPLQQVGENECRSQERYTWDCGLACIMMILPETERECFSENFYKICEEEGFEKRTWAIDQTYKIQKQHIRHQCETYRTCQLGPGHLHCIAGFFVDLLQDQDEQRVLNRFHESASRGVMVAQGAVSLDDILNHMRDEGPIIILTNAHLLICDRCAKAMPQLRSCLPCSPPYQGHYIVLVGFDRRKNTIYYRNPSFRDRVCNMSFSALEEARQSYGTDEDIILVHCNTKGER</sequence>
<dbReference type="PANTHER" id="PTHR31400">
    <property type="entry name" value="GUANYLYL CYCLASE DOMAIN CONTAINING PROTEIN 1 GUCD1"/>
    <property type="match status" value="1"/>
</dbReference>
<organism evidence="1 2">
    <name type="scientific">Meganyctiphanes norvegica</name>
    <name type="common">Northern krill</name>
    <name type="synonym">Thysanopoda norvegica</name>
    <dbReference type="NCBI Taxonomy" id="48144"/>
    <lineage>
        <taxon>Eukaryota</taxon>
        <taxon>Metazoa</taxon>
        <taxon>Ecdysozoa</taxon>
        <taxon>Arthropoda</taxon>
        <taxon>Crustacea</taxon>
        <taxon>Multicrustacea</taxon>
        <taxon>Malacostraca</taxon>
        <taxon>Eumalacostraca</taxon>
        <taxon>Eucarida</taxon>
        <taxon>Euphausiacea</taxon>
        <taxon>Euphausiidae</taxon>
        <taxon>Meganyctiphanes</taxon>
    </lineage>
</organism>
<dbReference type="InterPro" id="IPR018616">
    <property type="entry name" value="GUCD1"/>
</dbReference>
<evidence type="ECO:0000313" key="1">
    <source>
        <dbReference type="EMBL" id="CAL4125013.1"/>
    </source>
</evidence>
<proteinExistence type="predicted"/>
<dbReference type="Proteomes" id="UP001497623">
    <property type="component" value="Unassembled WGS sequence"/>
</dbReference>
<dbReference type="PANTHER" id="PTHR31400:SF1">
    <property type="entry name" value="PROTEIN GUCD1"/>
    <property type="match status" value="1"/>
</dbReference>
<feature type="non-terminal residue" evidence="1">
    <location>
        <position position="255"/>
    </location>
</feature>
<accession>A0AAV2RJP3</accession>
<evidence type="ECO:0000313" key="2">
    <source>
        <dbReference type="Proteomes" id="UP001497623"/>
    </source>
</evidence>
<reference evidence="1 2" key="1">
    <citation type="submission" date="2024-05" db="EMBL/GenBank/DDBJ databases">
        <authorList>
            <person name="Wallberg A."/>
        </authorList>
    </citation>
    <scope>NUCLEOTIDE SEQUENCE [LARGE SCALE GENOMIC DNA]</scope>
</reference>
<name>A0AAV2RJP3_MEGNR</name>